<dbReference type="Gene3D" id="1.10.3210.10">
    <property type="entry name" value="Hypothetical protein af1432"/>
    <property type="match status" value="1"/>
</dbReference>
<accession>A0ABM8E7U4</accession>
<dbReference type="NCBIfam" id="TIGR01353">
    <property type="entry name" value="dGTP_triPase"/>
    <property type="match status" value="1"/>
</dbReference>
<dbReference type="RefSeq" id="WP_281931515.1">
    <property type="nucleotide sequence ID" value="NZ_AP027142.1"/>
</dbReference>
<organism evidence="3 4">
    <name type="scientific">Methylocystis iwaonis</name>
    <dbReference type="NCBI Taxonomy" id="2885079"/>
    <lineage>
        <taxon>Bacteria</taxon>
        <taxon>Pseudomonadati</taxon>
        <taxon>Pseudomonadota</taxon>
        <taxon>Alphaproteobacteria</taxon>
        <taxon>Hyphomicrobiales</taxon>
        <taxon>Methylocystaceae</taxon>
        <taxon>Methylocystis</taxon>
    </lineage>
</organism>
<dbReference type="Gene3D" id="1.10.3410.10">
    <property type="entry name" value="putative deoxyguanosinetriphosphate triphosphohydrolase like domain"/>
    <property type="match status" value="1"/>
</dbReference>
<keyword evidence="4" id="KW-1185">Reference proteome</keyword>
<name>A0ABM8E7U4_9HYPH</name>
<evidence type="ECO:0000313" key="3">
    <source>
        <dbReference type="EMBL" id="BDV33948.1"/>
    </source>
</evidence>
<dbReference type="SUPFAM" id="SSF109604">
    <property type="entry name" value="HD-domain/PDEase-like"/>
    <property type="match status" value="1"/>
</dbReference>
<dbReference type="PANTHER" id="PTHR11373:SF32">
    <property type="entry name" value="DEOXYGUANOSINETRIPHOSPHATE TRIPHOSPHOHYDROLASE"/>
    <property type="match status" value="1"/>
</dbReference>
<dbReference type="InterPro" id="IPR006261">
    <property type="entry name" value="dGTPase"/>
</dbReference>
<dbReference type="Gene3D" id="1.10.3550.10">
    <property type="entry name" value="eoxyguanosinetriphosphate triphosphohydrolase domain-like"/>
    <property type="match status" value="1"/>
</dbReference>
<evidence type="ECO:0000259" key="2">
    <source>
        <dbReference type="SMART" id="SM00471"/>
    </source>
</evidence>
<gene>
    <name evidence="3" type="ORF">SS37A_14770</name>
</gene>
<feature type="domain" description="HD/PDEase" evidence="2">
    <location>
        <begin position="55"/>
        <end position="255"/>
    </location>
</feature>
<evidence type="ECO:0000313" key="4">
    <source>
        <dbReference type="Proteomes" id="UP001317629"/>
    </source>
</evidence>
<dbReference type="PANTHER" id="PTHR11373">
    <property type="entry name" value="DEOXYNUCLEOSIDE TRIPHOSPHATE TRIPHOSPHOHYDROLASE"/>
    <property type="match status" value="1"/>
</dbReference>
<dbReference type="Proteomes" id="UP001317629">
    <property type="component" value="Chromosome"/>
</dbReference>
<sequence>MDWAQLLSEARFKAPRQAEGQRSPFQRDADRIIFSAAFRRLQDKTQVHPFPDSDYVRRRLTHSLEVSSVGRSLGTHLGYFLLRSDRTLSPTLPFDLGQIVANACLAHDIGNPPFGHAGEKAIGSWFKDELPSGLKKDLSEQQRNDLEKFEGNAQGFRLLTRLQDFRDEGGIRLTYATLATFTKYPTTSIETETNGYIGAKKHGFFSDDVPYFADIADTVGLPMYARGWRRHPLVFLMEAADDICYRVIDVEDAFKLGRLSFREAEELLGAIVPSYARSDQWGEDDTISWLRAKAIGALIEQVRESVESNLPALMSGDFSEPLIDCISAASAVETAYAAVKKHVFGWDRIVSAEIAGAQMITDVLQKLVFAIEAPGSYRNAMLLKIVPHYDDAAPTYTKILAVTDFLAGMTDTYLRRIHGRVTGHAIL</sequence>
<dbReference type="EMBL" id="AP027142">
    <property type="protein sequence ID" value="BDV33948.1"/>
    <property type="molecule type" value="Genomic_DNA"/>
</dbReference>
<dbReference type="InterPro" id="IPR003607">
    <property type="entry name" value="HD/PDEase_dom"/>
</dbReference>
<evidence type="ECO:0000256" key="1">
    <source>
        <dbReference type="ARBA" id="ARBA00022801"/>
    </source>
</evidence>
<dbReference type="InterPro" id="IPR023293">
    <property type="entry name" value="dGTP_triP_hydro_central_sf"/>
</dbReference>
<protein>
    <submittedName>
        <fullName evidence="3">Deoxyguanosinetriphosphate triphosphohydrolase</fullName>
    </submittedName>
</protein>
<dbReference type="InterPro" id="IPR027432">
    <property type="entry name" value="dGTP_triphosphohydrolase_C"/>
</dbReference>
<dbReference type="InterPro" id="IPR006674">
    <property type="entry name" value="HD_domain"/>
</dbReference>
<dbReference type="SMART" id="SM00471">
    <property type="entry name" value="HDc"/>
    <property type="match status" value="1"/>
</dbReference>
<proteinExistence type="predicted"/>
<reference evidence="3 4" key="1">
    <citation type="journal article" date="2023" name="Int. J. Syst. Evol. Microbiol.">
        <title>Methylocystis iwaonis sp. nov., a type II methane-oxidizing bacterium from surface soil of a rice paddy field in Japan, and emended description of the genus Methylocystis (ex Whittenbury et al. 1970) Bowman et al. 1993.</title>
        <authorList>
            <person name="Kaise H."/>
            <person name="Sawadogo J.B."/>
            <person name="Alam M.S."/>
            <person name="Ueno C."/>
            <person name="Dianou D."/>
            <person name="Shinjo R."/>
            <person name="Asakawa S."/>
        </authorList>
    </citation>
    <scope>NUCLEOTIDE SEQUENCE [LARGE SCALE GENOMIC DNA]</scope>
    <source>
        <strain evidence="3 4">SS37A-Re</strain>
    </source>
</reference>
<dbReference type="InterPro" id="IPR050135">
    <property type="entry name" value="dGTPase-like"/>
</dbReference>
<dbReference type="Pfam" id="PF01966">
    <property type="entry name" value="HD"/>
    <property type="match status" value="1"/>
</dbReference>
<keyword evidence="1" id="KW-0378">Hydrolase</keyword>